<dbReference type="RefSeq" id="WP_212686749.1">
    <property type="nucleotide sequence ID" value="NZ_JAGSPN010000002.1"/>
</dbReference>
<feature type="signal peptide" evidence="6">
    <location>
        <begin position="1"/>
        <end position="37"/>
    </location>
</feature>
<evidence type="ECO:0000313" key="7">
    <source>
        <dbReference type="EMBL" id="MBR7781386.1"/>
    </source>
</evidence>
<dbReference type="NCBIfam" id="NF008106">
    <property type="entry name" value="PRK10852.1"/>
    <property type="match status" value="1"/>
</dbReference>
<keyword evidence="3" id="KW-0813">Transport</keyword>
<evidence type="ECO:0000256" key="2">
    <source>
        <dbReference type="ARBA" id="ARBA00006099"/>
    </source>
</evidence>
<evidence type="ECO:0000256" key="5">
    <source>
        <dbReference type="ARBA" id="ARBA00022764"/>
    </source>
</evidence>
<keyword evidence="8" id="KW-1185">Reference proteome</keyword>
<evidence type="ECO:0000256" key="6">
    <source>
        <dbReference type="SAM" id="SignalP"/>
    </source>
</evidence>
<dbReference type="CDD" id="cd01005">
    <property type="entry name" value="PBP2_CysP"/>
    <property type="match status" value="1"/>
</dbReference>
<dbReference type="EMBL" id="JAGSPN010000002">
    <property type="protein sequence ID" value="MBR7781386.1"/>
    <property type="molecule type" value="Genomic_DNA"/>
</dbReference>
<comment type="subcellular location">
    <subcellularLocation>
        <location evidence="1">Periplasm</location>
    </subcellularLocation>
</comment>
<keyword evidence="4 6" id="KW-0732">Signal</keyword>
<dbReference type="Gene3D" id="3.40.190.10">
    <property type="entry name" value="Periplasmic binding protein-like II"/>
    <property type="match status" value="2"/>
</dbReference>
<dbReference type="NCBIfam" id="TIGR00971">
    <property type="entry name" value="3a0106s03"/>
    <property type="match status" value="1"/>
</dbReference>
<dbReference type="Proteomes" id="UP000680067">
    <property type="component" value="Unassembled WGS sequence"/>
</dbReference>
<dbReference type="GO" id="GO:0042597">
    <property type="term" value="C:periplasmic space"/>
    <property type="evidence" value="ECO:0007669"/>
    <property type="project" value="UniProtKB-SubCell"/>
</dbReference>
<dbReference type="PANTHER" id="PTHR30368:SF2">
    <property type="entry name" value="SULFATE-BINDING PROTEIN"/>
    <property type="match status" value="1"/>
</dbReference>
<reference evidence="7" key="1">
    <citation type="submission" date="2021-04" db="EMBL/GenBank/DDBJ databases">
        <title>novel species isolated from subtropical streams in China.</title>
        <authorList>
            <person name="Lu H."/>
        </authorList>
    </citation>
    <scope>NUCLEOTIDE SEQUENCE</scope>
    <source>
        <strain evidence="7">LFS511W</strain>
    </source>
</reference>
<dbReference type="SUPFAM" id="SSF53850">
    <property type="entry name" value="Periplasmic binding protein-like II"/>
    <property type="match status" value="1"/>
</dbReference>
<protein>
    <submittedName>
        <fullName evidence="7">Sulfate ABC transporter substrate-binding protein</fullName>
    </submittedName>
</protein>
<proteinExistence type="inferred from homology"/>
<keyword evidence="5" id="KW-0574">Periplasm</keyword>
<dbReference type="PANTHER" id="PTHR30368">
    <property type="entry name" value="SULFATE-BINDING PROTEIN"/>
    <property type="match status" value="1"/>
</dbReference>
<name>A0A941DMD0_9BURK</name>
<dbReference type="InterPro" id="IPR005669">
    <property type="entry name" value="Thiosulph/SO4-bd"/>
</dbReference>
<accession>A0A941DMD0</accession>
<evidence type="ECO:0000256" key="4">
    <source>
        <dbReference type="ARBA" id="ARBA00022729"/>
    </source>
</evidence>
<dbReference type="GO" id="GO:1902358">
    <property type="term" value="P:sulfate transmembrane transport"/>
    <property type="evidence" value="ECO:0007669"/>
    <property type="project" value="InterPro"/>
</dbReference>
<evidence type="ECO:0000313" key="8">
    <source>
        <dbReference type="Proteomes" id="UP000680067"/>
    </source>
</evidence>
<feature type="chain" id="PRO_5037037188" evidence="6">
    <location>
        <begin position="38"/>
        <end position="345"/>
    </location>
</feature>
<evidence type="ECO:0000256" key="1">
    <source>
        <dbReference type="ARBA" id="ARBA00004418"/>
    </source>
</evidence>
<gene>
    <name evidence="7" type="ORF">KDM89_04455</name>
</gene>
<dbReference type="GO" id="GO:0140104">
    <property type="term" value="F:molecular carrier activity"/>
    <property type="evidence" value="ECO:0007669"/>
    <property type="project" value="InterPro"/>
</dbReference>
<sequence length="345" mass="38365">MVHSDASATSRRRSRRLWLQQTLIATLLAGGTGQALAATHFLNAAYDVTRELYKDINAAFITEWKTKTGETLNIHQSHGGSSKQARSVIDGMEASVVSMNQASDIDAIADKGLLRADWAKAYPDQSAPFYSTMVFLTRKGNPRQIKDWADLGQPGLKVIIPNPKTSGNGRYSYLGAWGSVIKNGGSEAQARALVTKIFQNVPVLDAGGRGATTTFTQREIGDVLVTFENEVQLVKQEYGDRYEVVYPRYSILTESPVALVDKVADKLGTRTQASAWIQFLYSETGQDIIARHYFRPRSATIARKYAAQFPAVSLFRVEEVFGSWRVLQKKHFDDGAEFDRLFLTR</sequence>
<dbReference type="AlphaFoldDB" id="A0A941DMD0"/>
<comment type="caution">
    <text evidence="7">The sequence shown here is derived from an EMBL/GenBank/DDBJ whole genome shotgun (WGS) entry which is preliminary data.</text>
</comment>
<comment type="similarity">
    <text evidence="2">Belongs to the prokaryotic sulfate-binding protein family.</text>
</comment>
<dbReference type="NCBIfam" id="NF008022">
    <property type="entry name" value="PRK10752.1"/>
    <property type="match status" value="1"/>
</dbReference>
<evidence type="ECO:0000256" key="3">
    <source>
        <dbReference type="ARBA" id="ARBA00022448"/>
    </source>
</evidence>
<dbReference type="Pfam" id="PF13531">
    <property type="entry name" value="SBP_bac_11"/>
    <property type="match status" value="1"/>
</dbReference>
<organism evidence="7 8">
    <name type="scientific">Undibacterium luofuense</name>
    <dbReference type="NCBI Taxonomy" id="2828733"/>
    <lineage>
        <taxon>Bacteria</taxon>
        <taxon>Pseudomonadati</taxon>
        <taxon>Pseudomonadota</taxon>
        <taxon>Betaproteobacteria</taxon>
        <taxon>Burkholderiales</taxon>
        <taxon>Oxalobacteraceae</taxon>
        <taxon>Undibacterium</taxon>
    </lineage>
</organism>